<dbReference type="Gene3D" id="4.10.280.10">
    <property type="entry name" value="Helix-loop-helix DNA-binding domain"/>
    <property type="match status" value="1"/>
</dbReference>
<dbReference type="PANTHER" id="PTHR16223:SF238">
    <property type="entry name" value="TRANSCRIPTION FACTOR BHLH114"/>
    <property type="match status" value="1"/>
</dbReference>
<dbReference type="FunFam" id="4.10.280.10:FF:000032">
    <property type="entry name" value="Transcription factor bHLH123 family"/>
    <property type="match status" value="1"/>
</dbReference>
<dbReference type="InterPro" id="IPR011598">
    <property type="entry name" value="bHLH_dom"/>
</dbReference>
<evidence type="ECO:0000256" key="6">
    <source>
        <dbReference type="ARBA" id="ARBA00023242"/>
    </source>
</evidence>
<dbReference type="GO" id="GO:0046983">
    <property type="term" value="F:protein dimerization activity"/>
    <property type="evidence" value="ECO:0007669"/>
    <property type="project" value="InterPro"/>
</dbReference>
<evidence type="ECO:0000313" key="10">
    <source>
        <dbReference type="Proteomes" id="UP001454036"/>
    </source>
</evidence>
<comment type="subunit">
    <text evidence="2">Homodimer.</text>
</comment>
<dbReference type="EMBL" id="BAABME010015858">
    <property type="protein sequence ID" value="GAA0143320.1"/>
    <property type="molecule type" value="Genomic_DNA"/>
</dbReference>
<comment type="subcellular location">
    <subcellularLocation>
        <location evidence="1">Nucleus</location>
    </subcellularLocation>
</comment>
<feature type="region of interest" description="Disordered" evidence="7">
    <location>
        <begin position="261"/>
        <end position="283"/>
    </location>
</feature>
<dbReference type="InterPro" id="IPR045239">
    <property type="entry name" value="bHLH95_bHLH"/>
</dbReference>
<dbReference type="PANTHER" id="PTHR16223">
    <property type="entry name" value="TRANSCRIPTION FACTOR BHLH83-RELATED"/>
    <property type="match status" value="1"/>
</dbReference>
<keyword evidence="5" id="KW-0804">Transcription</keyword>
<keyword evidence="4" id="KW-0238">DNA-binding</keyword>
<proteinExistence type="predicted"/>
<dbReference type="InterPro" id="IPR036638">
    <property type="entry name" value="HLH_DNA-bd_sf"/>
</dbReference>
<organism evidence="9 10">
    <name type="scientific">Lithospermum erythrorhizon</name>
    <name type="common">Purple gromwell</name>
    <name type="synonym">Lithospermum officinale var. erythrorhizon</name>
    <dbReference type="NCBI Taxonomy" id="34254"/>
    <lineage>
        <taxon>Eukaryota</taxon>
        <taxon>Viridiplantae</taxon>
        <taxon>Streptophyta</taxon>
        <taxon>Embryophyta</taxon>
        <taxon>Tracheophyta</taxon>
        <taxon>Spermatophyta</taxon>
        <taxon>Magnoliopsida</taxon>
        <taxon>eudicotyledons</taxon>
        <taxon>Gunneridae</taxon>
        <taxon>Pentapetalae</taxon>
        <taxon>asterids</taxon>
        <taxon>lamiids</taxon>
        <taxon>Boraginales</taxon>
        <taxon>Boraginaceae</taxon>
        <taxon>Boraginoideae</taxon>
        <taxon>Lithospermeae</taxon>
        <taxon>Lithospermum</taxon>
    </lineage>
</organism>
<accession>A0AAV3NV87</accession>
<name>A0AAV3NV87_LITER</name>
<evidence type="ECO:0000256" key="4">
    <source>
        <dbReference type="ARBA" id="ARBA00023125"/>
    </source>
</evidence>
<feature type="compositionally biased region" description="Low complexity" evidence="7">
    <location>
        <begin position="261"/>
        <end position="272"/>
    </location>
</feature>
<evidence type="ECO:0000256" key="7">
    <source>
        <dbReference type="SAM" id="MobiDB-lite"/>
    </source>
</evidence>
<evidence type="ECO:0000259" key="8">
    <source>
        <dbReference type="PROSITE" id="PS50888"/>
    </source>
</evidence>
<reference evidence="9 10" key="1">
    <citation type="submission" date="2024-01" db="EMBL/GenBank/DDBJ databases">
        <title>The complete chloroplast genome sequence of Lithospermum erythrorhizon: insights into the phylogenetic relationship among Boraginaceae species and the maternal lineages of purple gromwells.</title>
        <authorList>
            <person name="Okada T."/>
            <person name="Watanabe K."/>
        </authorList>
    </citation>
    <scope>NUCLEOTIDE SEQUENCE [LARGE SCALE GENOMIC DNA]</scope>
</reference>
<dbReference type="AlphaFoldDB" id="A0AAV3NV87"/>
<keyword evidence="6" id="KW-0539">Nucleus</keyword>
<gene>
    <name evidence="9" type="ORF">LIER_35718</name>
</gene>
<dbReference type="SUPFAM" id="SSF47459">
    <property type="entry name" value="HLH, helix-loop-helix DNA-binding domain"/>
    <property type="match status" value="1"/>
</dbReference>
<dbReference type="InterPro" id="IPR045843">
    <property type="entry name" value="IND-like"/>
</dbReference>
<dbReference type="GO" id="GO:0005634">
    <property type="term" value="C:nucleus"/>
    <property type="evidence" value="ECO:0007669"/>
    <property type="project" value="UniProtKB-SubCell"/>
</dbReference>
<evidence type="ECO:0000256" key="3">
    <source>
        <dbReference type="ARBA" id="ARBA00023015"/>
    </source>
</evidence>
<evidence type="ECO:0000256" key="2">
    <source>
        <dbReference type="ARBA" id="ARBA00011738"/>
    </source>
</evidence>
<dbReference type="Proteomes" id="UP001454036">
    <property type="component" value="Unassembled WGS sequence"/>
</dbReference>
<protein>
    <submittedName>
        <fullName evidence="9">Basic helix-loop-helix transcription factor</fullName>
    </submittedName>
</protein>
<evidence type="ECO:0000313" key="9">
    <source>
        <dbReference type="EMBL" id="GAA0143320.1"/>
    </source>
</evidence>
<feature type="domain" description="BHLH" evidence="8">
    <location>
        <begin position="309"/>
        <end position="358"/>
    </location>
</feature>
<dbReference type="GO" id="GO:0000978">
    <property type="term" value="F:RNA polymerase II cis-regulatory region sequence-specific DNA binding"/>
    <property type="evidence" value="ECO:0007669"/>
    <property type="project" value="TreeGrafter"/>
</dbReference>
<keyword evidence="10" id="KW-1185">Reference proteome</keyword>
<sequence>MADELIHGATCGETWWSNRCTSRNMFGSSSLYSSSTIGDFGGAFGWSNISLFDDMKSPTTMTSLTDDKSLLHQDVHNVKESTDSTNTSEWNETLLETNESSHQGSYPIMLQEDFNLDVNNFHQQQNLMEFCPKTYVSDQESSTSTTFKPSALNPNNGLEQQQMSSDFTSTCEVLPTYYTLNPPSSCDHSSTILQHMFSDNTSTMQKPLYENYQPTNFASSSTASIDNIFRTNNINDDFSLKQHPLALSNNTSSLINEGVLPSPQLQVPSSSVGDKYNNRPKTTVDDKVNIGAEANKKCNVEPAFKRPRLETPSHLPTFKVRKEKLGDRITALQQLVSPFGKTDTASVLHEAIEYIKFLHDKVNVLSTPYMENGPPGQLQQGPDEQYLQSRGLCIVPLSSTFSLAAEPPTDFWTPTFGGAFRNDEFETRNGVSHIALACML</sequence>
<dbReference type="CDD" id="cd11393">
    <property type="entry name" value="bHLH_AtbHLH_like"/>
    <property type="match status" value="1"/>
</dbReference>
<dbReference type="GO" id="GO:0000981">
    <property type="term" value="F:DNA-binding transcription factor activity, RNA polymerase II-specific"/>
    <property type="evidence" value="ECO:0007669"/>
    <property type="project" value="TreeGrafter"/>
</dbReference>
<evidence type="ECO:0000256" key="1">
    <source>
        <dbReference type="ARBA" id="ARBA00004123"/>
    </source>
</evidence>
<keyword evidence="3" id="KW-0805">Transcription regulation</keyword>
<dbReference type="PROSITE" id="PS50888">
    <property type="entry name" value="BHLH"/>
    <property type="match status" value="1"/>
</dbReference>
<comment type="caution">
    <text evidence="9">The sequence shown here is derived from an EMBL/GenBank/DDBJ whole genome shotgun (WGS) entry which is preliminary data.</text>
</comment>
<evidence type="ECO:0000256" key="5">
    <source>
        <dbReference type="ARBA" id="ARBA00023163"/>
    </source>
</evidence>